<dbReference type="GO" id="GO:0000398">
    <property type="term" value="P:mRNA splicing, via spliceosome"/>
    <property type="evidence" value="ECO:0007669"/>
    <property type="project" value="UniProtKB-UniRule"/>
</dbReference>
<evidence type="ECO:0000256" key="2">
    <source>
        <dbReference type="ARBA" id="ARBA00010382"/>
    </source>
</evidence>
<evidence type="ECO:0000256" key="9">
    <source>
        <dbReference type="ARBA" id="ARBA00022833"/>
    </source>
</evidence>
<dbReference type="CDD" id="cd22382">
    <property type="entry name" value="KH-I_SF1"/>
    <property type="match status" value="1"/>
</dbReference>
<dbReference type="PROSITE" id="PS50158">
    <property type="entry name" value="ZF_CCHC"/>
    <property type="match status" value="1"/>
</dbReference>
<dbReference type="InterPro" id="IPR032570">
    <property type="entry name" value="SF1-HH"/>
</dbReference>
<dbReference type="Pfam" id="PF00098">
    <property type="entry name" value="zf-CCHC"/>
    <property type="match status" value="1"/>
</dbReference>
<dbReference type="Gene3D" id="4.10.60.10">
    <property type="entry name" value="Zinc finger, CCHC-type"/>
    <property type="match status" value="1"/>
</dbReference>
<comment type="function">
    <text evidence="16">Necessary for the ATP-dependent first step of spliceosome assembly. Binds to the intron branch point sequence (BPS) 5'-UACUAAC-3' of the pre-mRNA. May act as transcription repressor.</text>
</comment>
<dbReference type="AlphaFoldDB" id="A0AA88I722"/>
<comment type="caution">
    <text evidence="22">The sequence shown here is derived from an EMBL/GenBank/DDBJ whole genome shotgun (WGS) entry which is preliminary data.</text>
</comment>
<evidence type="ECO:0000256" key="7">
    <source>
        <dbReference type="ARBA" id="ARBA00022728"/>
    </source>
</evidence>
<dbReference type="PANTHER" id="PTHR11208">
    <property type="entry name" value="RNA-BINDING PROTEIN RELATED"/>
    <property type="match status" value="1"/>
</dbReference>
<feature type="domain" description="CCHC-type" evidence="21">
    <location>
        <begin position="291"/>
        <end position="305"/>
    </location>
</feature>
<evidence type="ECO:0000256" key="20">
    <source>
        <dbReference type="SAM" id="MobiDB-lite"/>
    </source>
</evidence>
<evidence type="ECO:0000256" key="4">
    <source>
        <dbReference type="ARBA" id="ARBA00022553"/>
    </source>
</evidence>
<evidence type="ECO:0000313" key="22">
    <source>
        <dbReference type="EMBL" id="KAK2725365.1"/>
    </source>
</evidence>
<proteinExistence type="inferred from homology"/>
<dbReference type="SMART" id="SM00343">
    <property type="entry name" value="ZnF_C2HC"/>
    <property type="match status" value="2"/>
</dbReference>
<gene>
    <name evidence="22" type="ORF">QYM36_000012</name>
</gene>
<keyword evidence="8 17" id="KW-0863">Zinc-finger</keyword>
<evidence type="ECO:0000256" key="19">
    <source>
        <dbReference type="RuleBase" id="RU367126"/>
    </source>
</evidence>
<sequence length="533" mass="57859">MPVPKPVVNTGGDREQEINDRKKKRKSRFGDETEKAFIPGMPTMLPSNLTKDQEEAYLAQLQIEELSRKLRTGDLGIPVNPEERSPSPEPIYDTQGKRLNTREFRTRRKLEEERHRLIERMKIINPEYKPPADYRPPANRVCDKVMIPQDENPDINFVGLLIGPRGNTLKSLEKDTGAKIIIRGKGSVKEGKVGRKDGQPLPGEDEPLHAYITASSAEAVKKAVEKVKEVIRQGIEVPEGQNDLRRMQLRELALLNGTLRDTDQRCSNCGATDHKSWQCQDKPNVTHNIICTICGGAGHIAKDCKVQKPPGGLALPFDGGDKGNIDEEYMSLMAELGETPPAVKTSGMAGQQGVPRFSASNLFNRPGPMKAIGQATSGTSLLANPPAASAAGMLLRGPPPSGLGGPPTSLLNTYTAPPPQMEPWKAPRLKMEEGNVQRPSFGTRPQMRPGMPGGTQGSRFAPPSRPGAPSSFRPGAPGTLRPGAPGAPRPGVPGGGMSQRPLLQGYGSSSTASQAETQKVLKFYILNYIFPYE</sequence>
<keyword evidence="12" id="KW-0805">Transcription regulation</keyword>
<dbReference type="Gene3D" id="3.30.1370.10">
    <property type="entry name" value="K Homology domain, type 1"/>
    <property type="match status" value="1"/>
</dbReference>
<keyword evidence="13" id="KW-0804">Transcription</keyword>
<dbReference type="GO" id="GO:0008270">
    <property type="term" value="F:zinc ion binding"/>
    <property type="evidence" value="ECO:0007669"/>
    <property type="project" value="UniProtKB-UniRule"/>
</dbReference>
<dbReference type="InterPro" id="IPR001878">
    <property type="entry name" value="Znf_CCHC"/>
</dbReference>
<keyword evidence="10 18" id="KW-0694">RNA-binding</keyword>
<evidence type="ECO:0000256" key="6">
    <source>
        <dbReference type="ARBA" id="ARBA00022723"/>
    </source>
</evidence>
<feature type="compositionally biased region" description="Low complexity" evidence="20">
    <location>
        <begin position="473"/>
        <end position="484"/>
    </location>
</feature>
<evidence type="ECO:0000256" key="11">
    <source>
        <dbReference type="ARBA" id="ARBA00022990"/>
    </source>
</evidence>
<dbReference type="GO" id="GO:0005681">
    <property type="term" value="C:spliceosomal complex"/>
    <property type="evidence" value="ECO:0007669"/>
    <property type="project" value="UniProtKB-KW"/>
</dbReference>
<dbReference type="InterPro" id="IPR036875">
    <property type="entry name" value="Znf_CCHC_sf"/>
</dbReference>
<dbReference type="InterPro" id="IPR004087">
    <property type="entry name" value="KH_dom"/>
</dbReference>
<keyword evidence="7 19" id="KW-0747">Spliceosome</keyword>
<dbReference type="FunFam" id="3.30.1370.10:FF:000016">
    <property type="entry name" value="Putative splicing factor 1"/>
    <property type="match status" value="1"/>
</dbReference>
<evidence type="ECO:0000256" key="10">
    <source>
        <dbReference type="ARBA" id="ARBA00022884"/>
    </source>
</evidence>
<evidence type="ECO:0000256" key="12">
    <source>
        <dbReference type="ARBA" id="ARBA00023015"/>
    </source>
</evidence>
<keyword evidence="23" id="KW-1185">Reference proteome</keyword>
<reference evidence="22" key="1">
    <citation type="submission" date="2023-07" db="EMBL/GenBank/DDBJ databases">
        <title>Chromosome-level genome assembly of Artemia franciscana.</title>
        <authorList>
            <person name="Jo E."/>
        </authorList>
    </citation>
    <scope>NUCLEOTIDE SEQUENCE</scope>
    <source>
        <tissue evidence="22">Whole body</tissue>
    </source>
</reference>
<protein>
    <recommendedName>
        <fullName evidence="19">Branchpoint-bridging protein</fullName>
    </recommendedName>
</protein>
<evidence type="ECO:0000256" key="16">
    <source>
        <dbReference type="ARBA" id="ARBA00055181"/>
    </source>
</evidence>
<comment type="subcellular location">
    <subcellularLocation>
        <location evidence="1 19">Nucleus</location>
    </subcellularLocation>
</comment>
<evidence type="ECO:0000256" key="18">
    <source>
        <dbReference type="PROSITE-ProRule" id="PRU00117"/>
    </source>
</evidence>
<dbReference type="EMBL" id="JAVRJZ010000002">
    <property type="protein sequence ID" value="KAK2725365.1"/>
    <property type="molecule type" value="Genomic_DNA"/>
</dbReference>
<name>A0AA88I722_ARTSF</name>
<evidence type="ECO:0000256" key="1">
    <source>
        <dbReference type="ARBA" id="ARBA00004123"/>
    </source>
</evidence>
<dbReference type="GO" id="GO:0003729">
    <property type="term" value="F:mRNA binding"/>
    <property type="evidence" value="ECO:0007669"/>
    <property type="project" value="TreeGrafter"/>
</dbReference>
<organism evidence="22 23">
    <name type="scientific">Artemia franciscana</name>
    <name type="common">Brine shrimp</name>
    <name type="synonym">Artemia sanfranciscana</name>
    <dbReference type="NCBI Taxonomy" id="6661"/>
    <lineage>
        <taxon>Eukaryota</taxon>
        <taxon>Metazoa</taxon>
        <taxon>Ecdysozoa</taxon>
        <taxon>Arthropoda</taxon>
        <taxon>Crustacea</taxon>
        <taxon>Branchiopoda</taxon>
        <taxon>Anostraca</taxon>
        <taxon>Artemiidae</taxon>
        <taxon>Artemia</taxon>
    </lineage>
</organism>
<dbReference type="SMART" id="SM00322">
    <property type="entry name" value="KH"/>
    <property type="match status" value="1"/>
</dbReference>
<evidence type="ECO:0000256" key="14">
    <source>
        <dbReference type="ARBA" id="ARBA00023187"/>
    </source>
</evidence>
<evidence type="ECO:0000313" key="23">
    <source>
        <dbReference type="Proteomes" id="UP001187531"/>
    </source>
</evidence>
<dbReference type="Proteomes" id="UP001187531">
    <property type="component" value="Unassembled WGS sequence"/>
</dbReference>
<feature type="region of interest" description="Disordered" evidence="20">
    <location>
        <begin position="436"/>
        <end position="514"/>
    </location>
</feature>
<evidence type="ECO:0000256" key="17">
    <source>
        <dbReference type="PROSITE-ProRule" id="PRU00047"/>
    </source>
</evidence>
<dbReference type="InterPro" id="IPR036612">
    <property type="entry name" value="KH_dom_type_1_sf"/>
</dbReference>
<comment type="similarity">
    <text evidence="2 19">Belongs to the BBP/SF1 family.</text>
</comment>
<keyword evidence="15 19" id="KW-0539">Nucleus</keyword>
<dbReference type="GO" id="GO:0048024">
    <property type="term" value="P:regulation of mRNA splicing, via spliceosome"/>
    <property type="evidence" value="ECO:0007669"/>
    <property type="project" value="TreeGrafter"/>
</dbReference>
<dbReference type="SUPFAM" id="SSF57756">
    <property type="entry name" value="Retrovirus zinc finger-like domains"/>
    <property type="match status" value="1"/>
</dbReference>
<keyword evidence="6 19" id="KW-0479">Metal-binding</keyword>
<keyword evidence="5 19" id="KW-0507">mRNA processing</keyword>
<keyword evidence="9 19" id="KW-0862">Zinc</keyword>
<dbReference type="SUPFAM" id="SSF54791">
    <property type="entry name" value="Eukaryotic type KH-domain (KH-domain type I)"/>
    <property type="match status" value="1"/>
</dbReference>
<keyword evidence="4" id="KW-0597">Phosphoprotein</keyword>
<evidence type="ECO:0000256" key="13">
    <source>
        <dbReference type="ARBA" id="ARBA00023163"/>
    </source>
</evidence>
<dbReference type="InterPro" id="IPR055256">
    <property type="entry name" value="KH_1_KHDC4/BBP-like"/>
</dbReference>
<evidence type="ECO:0000259" key="21">
    <source>
        <dbReference type="PROSITE" id="PS50158"/>
    </source>
</evidence>
<evidence type="ECO:0000256" key="5">
    <source>
        <dbReference type="ARBA" id="ARBA00022664"/>
    </source>
</evidence>
<dbReference type="PROSITE" id="PS50084">
    <property type="entry name" value="KH_TYPE_1"/>
    <property type="match status" value="1"/>
</dbReference>
<keyword evidence="3" id="KW-0678">Repressor</keyword>
<evidence type="ECO:0000256" key="8">
    <source>
        <dbReference type="ARBA" id="ARBA00022771"/>
    </source>
</evidence>
<evidence type="ECO:0000256" key="3">
    <source>
        <dbReference type="ARBA" id="ARBA00022491"/>
    </source>
</evidence>
<dbReference type="Pfam" id="PF16275">
    <property type="entry name" value="SF1-HH"/>
    <property type="match status" value="1"/>
</dbReference>
<dbReference type="Gene3D" id="6.10.140.1790">
    <property type="match status" value="1"/>
</dbReference>
<feature type="region of interest" description="Disordered" evidence="20">
    <location>
        <begin position="1"/>
        <end position="46"/>
    </location>
</feature>
<dbReference type="GO" id="GO:0005654">
    <property type="term" value="C:nucleoplasm"/>
    <property type="evidence" value="ECO:0007669"/>
    <property type="project" value="UniProtKB-ARBA"/>
</dbReference>
<feature type="region of interest" description="Disordered" evidence="20">
    <location>
        <begin position="74"/>
        <end position="94"/>
    </location>
</feature>
<dbReference type="GO" id="GO:0045131">
    <property type="term" value="F:pre-mRNA branch point binding"/>
    <property type="evidence" value="ECO:0007669"/>
    <property type="project" value="UniProtKB-UniRule"/>
</dbReference>
<accession>A0AA88I722</accession>
<dbReference type="Pfam" id="PF22675">
    <property type="entry name" value="KH-I_KHDC4-BBP"/>
    <property type="match status" value="1"/>
</dbReference>
<dbReference type="PANTHER" id="PTHR11208:SF45">
    <property type="entry name" value="SPLICING FACTOR 1"/>
    <property type="match status" value="1"/>
</dbReference>
<keyword evidence="14 19" id="KW-0508">mRNA splicing</keyword>
<comment type="function">
    <text evidence="19">Necessary for the splicing of pre-mRNA. Has a role in the recognition of the branch site (5'-UACUAAC-3'), the pyrimidine tract and the 3'-splice site at the 3'-end of introns.</text>
</comment>
<keyword evidence="11" id="KW-0007">Acetylation</keyword>
<dbReference type="FunFam" id="4.10.60.10:FF:000031">
    <property type="entry name" value="splicing factor 1"/>
    <property type="match status" value="1"/>
</dbReference>
<dbReference type="InterPro" id="IPR047086">
    <property type="entry name" value="SF1-HH_sf"/>
</dbReference>
<dbReference type="InterPro" id="IPR045071">
    <property type="entry name" value="BBP-like"/>
</dbReference>
<evidence type="ECO:0000256" key="15">
    <source>
        <dbReference type="ARBA" id="ARBA00023242"/>
    </source>
</evidence>